<comment type="caution">
    <text evidence="1">The sequence shown here is derived from an EMBL/GenBank/DDBJ whole genome shotgun (WGS) entry which is preliminary data.</text>
</comment>
<gene>
    <name evidence="1" type="ORF">LCGC14_1903190</name>
</gene>
<reference evidence="1" key="1">
    <citation type="journal article" date="2015" name="Nature">
        <title>Complex archaea that bridge the gap between prokaryotes and eukaryotes.</title>
        <authorList>
            <person name="Spang A."/>
            <person name="Saw J.H."/>
            <person name="Jorgensen S.L."/>
            <person name="Zaremba-Niedzwiedzka K."/>
            <person name="Martijn J."/>
            <person name="Lind A.E."/>
            <person name="van Eijk R."/>
            <person name="Schleper C."/>
            <person name="Guy L."/>
            <person name="Ettema T.J."/>
        </authorList>
    </citation>
    <scope>NUCLEOTIDE SEQUENCE</scope>
</reference>
<sequence length="50" mass="5945">CQEMPQDNLVLRISYVVLRNTHHARRNTIMATEEIVLRYFLTKGVILIKF</sequence>
<proteinExistence type="predicted"/>
<dbReference type="AlphaFoldDB" id="A0A0F9I9V1"/>
<feature type="non-terminal residue" evidence="1">
    <location>
        <position position="1"/>
    </location>
</feature>
<protein>
    <submittedName>
        <fullName evidence="1">Uncharacterized protein</fullName>
    </submittedName>
</protein>
<organism evidence="1">
    <name type="scientific">marine sediment metagenome</name>
    <dbReference type="NCBI Taxonomy" id="412755"/>
    <lineage>
        <taxon>unclassified sequences</taxon>
        <taxon>metagenomes</taxon>
        <taxon>ecological metagenomes</taxon>
    </lineage>
</organism>
<dbReference type="EMBL" id="LAZR01019970">
    <property type="protein sequence ID" value="KKL90585.1"/>
    <property type="molecule type" value="Genomic_DNA"/>
</dbReference>
<name>A0A0F9I9V1_9ZZZZ</name>
<evidence type="ECO:0000313" key="1">
    <source>
        <dbReference type="EMBL" id="KKL90585.1"/>
    </source>
</evidence>
<accession>A0A0F9I9V1</accession>